<feature type="region of interest" description="Disordered" evidence="1">
    <location>
        <begin position="260"/>
        <end position="364"/>
    </location>
</feature>
<feature type="compositionally biased region" description="Polar residues" evidence="1">
    <location>
        <begin position="8"/>
        <end position="28"/>
    </location>
</feature>
<protein>
    <submittedName>
        <fullName evidence="2">Uncharacterized protein</fullName>
    </submittedName>
</protein>
<feature type="compositionally biased region" description="Low complexity" evidence="1">
    <location>
        <begin position="227"/>
        <end position="239"/>
    </location>
</feature>
<feature type="compositionally biased region" description="Polar residues" evidence="1">
    <location>
        <begin position="202"/>
        <end position="211"/>
    </location>
</feature>
<gene>
    <name evidence="2" type="ORF">FKW77_009417</name>
</gene>
<evidence type="ECO:0000313" key="3">
    <source>
        <dbReference type="Proteomes" id="UP000316270"/>
    </source>
</evidence>
<dbReference type="OrthoDB" id="5374569at2759"/>
<dbReference type="STRING" id="50376.A0A517LG97"/>
<dbReference type="EMBL" id="CP042195">
    <property type="protein sequence ID" value="QDS74665.1"/>
    <property type="molecule type" value="Genomic_DNA"/>
</dbReference>
<feature type="compositionally biased region" description="Polar residues" evidence="1">
    <location>
        <begin position="332"/>
        <end position="364"/>
    </location>
</feature>
<proteinExistence type="predicted"/>
<dbReference type="Proteomes" id="UP000316270">
    <property type="component" value="Chromosome 11"/>
</dbReference>
<accession>A0A517LG97</accession>
<evidence type="ECO:0000256" key="1">
    <source>
        <dbReference type="SAM" id="MobiDB-lite"/>
    </source>
</evidence>
<feature type="compositionally biased region" description="Basic and acidic residues" evidence="1">
    <location>
        <begin position="171"/>
        <end position="180"/>
    </location>
</feature>
<keyword evidence="3" id="KW-1185">Reference proteome</keyword>
<feature type="compositionally biased region" description="Pro residues" evidence="1">
    <location>
        <begin position="293"/>
        <end position="311"/>
    </location>
</feature>
<feature type="region of interest" description="Disordered" evidence="1">
    <location>
        <begin position="1"/>
        <end position="82"/>
    </location>
</feature>
<reference evidence="2 3" key="1">
    <citation type="submission" date="2019-07" db="EMBL/GenBank/DDBJ databases">
        <title>Finished genome of Venturia effusa.</title>
        <authorList>
            <person name="Young C.A."/>
            <person name="Cox M.P."/>
            <person name="Ganley A.R.D."/>
            <person name="David W.J."/>
        </authorList>
    </citation>
    <scope>NUCLEOTIDE SEQUENCE [LARGE SCALE GENOMIC DNA]</scope>
    <source>
        <strain evidence="3">albino</strain>
    </source>
</reference>
<feature type="compositionally biased region" description="Acidic residues" evidence="1">
    <location>
        <begin position="264"/>
        <end position="279"/>
    </location>
</feature>
<organism evidence="2 3">
    <name type="scientific">Venturia effusa</name>
    <dbReference type="NCBI Taxonomy" id="50376"/>
    <lineage>
        <taxon>Eukaryota</taxon>
        <taxon>Fungi</taxon>
        <taxon>Dikarya</taxon>
        <taxon>Ascomycota</taxon>
        <taxon>Pezizomycotina</taxon>
        <taxon>Dothideomycetes</taxon>
        <taxon>Pleosporomycetidae</taxon>
        <taxon>Venturiales</taxon>
        <taxon>Venturiaceae</taxon>
        <taxon>Venturia</taxon>
    </lineage>
</organism>
<feature type="region of interest" description="Disordered" evidence="1">
    <location>
        <begin position="171"/>
        <end position="240"/>
    </location>
</feature>
<sequence length="425" mass="47053">MARKLPWLSTSTKNSTDGTRSPTTPQNSRRPKIQPVQSDREENDAPDAASTSLHNLKAARERLRTARNSSSSPPPSPPLQEFMRAGLEQDDSWVMVEDEFLSTAHLYTSHLHKAEYLRLKKLARAQSASAIQSIARPVDNRTEQNGESRKKMEGAQRRGLGLRAVKNLEGKRRAVGRRENEDEDENEDPWLKDPRLAGLMTQRESSSQLSRITGAKSRTRASAGYAQVSQSQGVIQQIQEDVDSRGIPRRRTLWETKIKTATEAADEDEDEEDEEDSDDLGALSSRHSRYSKPSPPPPLPPPPPPPPPPRITPASKPETSGAPSRKVHAPTTYETSSSNGNRANPFQSSKSTSSTENIGSKPSITLTTIVRDTGSSLSQDLNDFDGLPQRRALSNRIIGRIGKTKRDATEVKGRKRSEEVPTFLF</sequence>
<name>A0A517LG97_9PEZI</name>
<dbReference type="AlphaFoldDB" id="A0A517LG97"/>
<evidence type="ECO:0000313" key="2">
    <source>
        <dbReference type="EMBL" id="QDS74665.1"/>
    </source>
</evidence>